<evidence type="ECO:0000256" key="2">
    <source>
        <dbReference type="ARBA" id="ARBA00022553"/>
    </source>
</evidence>
<feature type="compositionally biased region" description="Low complexity" evidence="6">
    <location>
        <begin position="101"/>
        <end position="111"/>
    </location>
</feature>
<keyword evidence="10" id="KW-1185">Reference proteome</keyword>
<keyword evidence="3" id="KW-0399">Innate immunity</keyword>
<keyword evidence="1" id="KW-1017">Isopeptide bond</keyword>
<name>A0ABY7FNU8_MYAAR</name>
<dbReference type="Proteomes" id="UP001164746">
    <property type="component" value="Chromosome 12"/>
</dbReference>
<reference evidence="9" key="1">
    <citation type="submission" date="2022-11" db="EMBL/GenBank/DDBJ databases">
        <title>Centuries of genome instability and evolution in soft-shell clam transmissible cancer (bioRxiv).</title>
        <authorList>
            <person name="Hart S.F.M."/>
            <person name="Yonemitsu M.A."/>
            <person name="Giersch R.M."/>
            <person name="Beal B.F."/>
            <person name="Arriagada G."/>
            <person name="Davis B.W."/>
            <person name="Ostrander E.A."/>
            <person name="Goff S.P."/>
            <person name="Metzger M.J."/>
        </authorList>
    </citation>
    <scope>NUCLEOTIDE SEQUENCE</scope>
    <source>
        <strain evidence="9">MELC-2E11</strain>
        <tissue evidence="9">Siphon/mantle</tissue>
    </source>
</reference>
<evidence type="ECO:0000256" key="6">
    <source>
        <dbReference type="SAM" id="MobiDB-lite"/>
    </source>
</evidence>
<dbReference type="InterPro" id="IPR031964">
    <property type="entry name" value="CARD_dom"/>
</dbReference>
<evidence type="ECO:0000313" key="10">
    <source>
        <dbReference type="Proteomes" id="UP001164746"/>
    </source>
</evidence>
<evidence type="ECO:0000313" key="9">
    <source>
        <dbReference type="EMBL" id="WAR20891.1"/>
    </source>
</evidence>
<evidence type="ECO:0000313" key="8">
    <source>
        <dbReference type="EMBL" id="WAR20889.1"/>
    </source>
</evidence>
<feature type="region of interest" description="Disordered" evidence="6">
    <location>
        <begin position="82"/>
        <end position="132"/>
    </location>
</feature>
<accession>A0ABY7FNU8</accession>
<keyword evidence="2" id="KW-0597">Phosphoprotein</keyword>
<proteinExistence type="predicted"/>
<feature type="compositionally biased region" description="Basic and acidic residues" evidence="6">
    <location>
        <begin position="84"/>
        <end position="96"/>
    </location>
</feature>
<sequence length="180" mass="20186">MNRREKEAFEMIRPDFCRMVDPMTLTIDLLCLSEPDRQKIRNTQIAAVHGSMSTAAQILHSVLIRCPRGFREVVLALRNNNHGDLADKLDPDHDIQSADEATSSKSATSPPAVMPASATGDKGPTPNTRPSITLETLWNQLPVRVTNSLKKMDRNTHTVEDLAEHFARLRQKVSPFEVFE</sequence>
<organism evidence="9 10">
    <name type="scientific">Mya arenaria</name>
    <name type="common">Soft-shell clam</name>
    <dbReference type="NCBI Taxonomy" id="6604"/>
    <lineage>
        <taxon>Eukaryota</taxon>
        <taxon>Metazoa</taxon>
        <taxon>Spiralia</taxon>
        <taxon>Lophotrochozoa</taxon>
        <taxon>Mollusca</taxon>
        <taxon>Bivalvia</taxon>
        <taxon>Autobranchia</taxon>
        <taxon>Heteroconchia</taxon>
        <taxon>Euheterodonta</taxon>
        <taxon>Imparidentia</taxon>
        <taxon>Neoheterodontei</taxon>
        <taxon>Myida</taxon>
        <taxon>Myoidea</taxon>
        <taxon>Myidae</taxon>
        <taxon>Mya</taxon>
    </lineage>
</organism>
<evidence type="ECO:0000256" key="5">
    <source>
        <dbReference type="ARBA" id="ARBA00022859"/>
    </source>
</evidence>
<keyword evidence="5" id="KW-0391">Immunity</keyword>
<evidence type="ECO:0000256" key="4">
    <source>
        <dbReference type="ARBA" id="ARBA00022843"/>
    </source>
</evidence>
<keyword evidence="4" id="KW-0832">Ubl conjugation</keyword>
<evidence type="ECO:0000259" key="7">
    <source>
        <dbReference type="Pfam" id="PF16739"/>
    </source>
</evidence>
<dbReference type="EMBL" id="CP111023">
    <property type="protein sequence ID" value="WAR20889.1"/>
    <property type="molecule type" value="Genomic_DNA"/>
</dbReference>
<evidence type="ECO:0000256" key="3">
    <source>
        <dbReference type="ARBA" id="ARBA00022588"/>
    </source>
</evidence>
<gene>
    <name evidence="8" type="ORF">MAR_014863</name>
    <name evidence="9" type="ORF">MAR_014865</name>
</gene>
<feature type="non-terminal residue" evidence="9">
    <location>
        <position position="1"/>
    </location>
</feature>
<feature type="domain" description="Caspase recruitment" evidence="7">
    <location>
        <begin position="1"/>
        <end position="90"/>
    </location>
</feature>
<protein>
    <recommendedName>
        <fullName evidence="7">Caspase recruitment domain-containing protein</fullName>
    </recommendedName>
</protein>
<dbReference type="Pfam" id="PF16739">
    <property type="entry name" value="CARD_2"/>
    <property type="match status" value="1"/>
</dbReference>
<evidence type="ECO:0000256" key="1">
    <source>
        <dbReference type="ARBA" id="ARBA00022499"/>
    </source>
</evidence>
<dbReference type="EMBL" id="CP111023">
    <property type="protein sequence ID" value="WAR20891.1"/>
    <property type="molecule type" value="Genomic_DNA"/>
</dbReference>
<dbReference type="InterPro" id="IPR011029">
    <property type="entry name" value="DEATH-like_dom_sf"/>
</dbReference>
<dbReference type="Gene3D" id="1.10.533.10">
    <property type="entry name" value="Death Domain, Fas"/>
    <property type="match status" value="1"/>
</dbReference>